<reference evidence="2 3" key="1">
    <citation type="submission" date="2024-01" db="EMBL/GenBank/DDBJ databases">
        <title>Multi-omics insights into the function and evolution of sodium benzoate biodegradation pathways in Benzoatithermus flavus gen. nov., sp. nov. from hot spring.</title>
        <authorList>
            <person name="Hu C.-J."/>
            <person name="Li W.-J."/>
        </authorList>
    </citation>
    <scope>NUCLEOTIDE SEQUENCE [LARGE SCALE GENOMIC DNA]</scope>
    <source>
        <strain evidence="2 3">SYSU G07066</strain>
    </source>
</reference>
<comment type="caution">
    <text evidence="2">The sequence shown here is derived from an EMBL/GenBank/DDBJ whole genome shotgun (WGS) entry which is preliminary data.</text>
</comment>
<feature type="compositionally biased region" description="Low complexity" evidence="1">
    <location>
        <begin position="171"/>
        <end position="180"/>
    </location>
</feature>
<feature type="compositionally biased region" description="Acidic residues" evidence="1">
    <location>
        <begin position="241"/>
        <end position="250"/>
    </location>
</feature>
<feature type="compositionally biased region" description="Basic and acidic residues" evidence="1">
    <location>
        <begin position="1"/>
        <end position="11"/>
    </location>
</feature>
<name>A0ABU8XZV2_9PROT</name>
<feature type="compositionally biased region" description="Basic and acidic residues" evidence="1">
    <location>
        <begin position="203"/>
        <end position="240"/>
    </location>
</feature>
<feature type="region of interest" description="Disordered" evidence="1">
    <location>
        <begin position="382"/>
        <end position="516"/>
    </location>
</feature>
<dbReference type="EMBL" id="JBBLZC010000040">
    <property type="protein sequence ID" value="MEK0085998.1"/>
    <property type="molecule type" value="Genomic_DNA"/>
</dbReference>
<organism evidence="2 3">
    <name type="scientific">Benzoatithermus flavus</name>
    <dbReference type="NCBI Taxonomy" id="3108223"/>
    <lineage>
        <taxon>Bacteria</taxon>
        <taxon>Pseudomonadati</taxon>
        <taxon>Pseudomonadota</taxon>
        <taxon>Alphaproteobacteria</taxon>
        <taxon>Geminicoccales</taxon>
        <taxon>Geminicoccaceae</taxon>
        <taxon>Benzoatithermus</taxon>
    </lineage>
</organism>
<feature type="compositionally biased region" description="Polar residues" evidence="1">
    <location>
        <begin position="505"/>
        <end position="516"/>
    </location>
</feature>
<feature type="compositionally biased region" description="Basic and acidic residues" evidence="1">
    <location>
        <begin position="19"/>
        <end position="44"/>
    </location>
</feature>
<feature type="compositionally biased region" description="Low complexity" evidence="1">
    <location>
        <begin position="350"/>
        <end position="363"/>
    </location>
</feature>
<feature type="region of interest" description="Disordered" evidence="1">
    <location>
        <begin position="198"/>
        <end position="363"/>
    </location>
</feature>
<gene>
    <name evidence="2" type="ORF">U1T56_22815</name>
</gene>
<feature type="compositionally biased region" description="Basic and acidic residues" evidence="1">
    <location>
        <begin position="94"/>
        <end position="105"/>
    </location>
</feature>
<feature type="compositionally biased region" description="Low complexity" evidence="1">
    <location>
        <begin position="387"/>
        <end position="396"/>
    </location>
</feature>
<dbReference type="Proteomes" id="UP001375743">
    <property type="component" value="Unassembled WGS sequence"/>
</dbReference>
<keyword evidence="3" id="KW-1185">Reference proteome</keyword>
<evidence type="ECO:0000256" key="1">
    <source>
        <dbReference type="SAM" id="MobiDB-lite"/>
    </source>
</evidence>
<feature type="region of interest" description="Disordered" evidence="1">
    <location>
        <begin position="1"/>
        <end position="184"/>
    </location>
</feature>
<feature type="compositionally biased region" description="Low complexity" evidence="1">
    <location>
        <begin position="329"/>
        <end position="342"/>
    </location>
</feature>
<feature type="compositionally biased region" description="Basic and acidic residues" evidence="1">
    <location>
        <begin position="283"/>
        <end position="328"/>
    </location>
</feature>
<evidence type="ECO:0000313" key="2">
    <source>
        <dbReference type="EMBL" id="MEK0085998.1"/>
    </source>
</evidence>
<feature type="compositionally biased region" description="Basic residues" evidence="1">
    <location>
        <begin position="461"/>
        <end position="485"/>
    </location>
</feature>
<protein>
    <submittedName>
        <fullName evidence="2">Uncharacterized protein</fullName>
    </submittedName>
</protein>
<accession>A0ABU8XZV2</accession>
<proteinExistence type="predicted"/>
<evidence type="ECO:0000313" key="3">
    <source>
        <dbReference type="Proteomes" id="UP001375743"/>
    </source>
</evidence>
<sequence length="516" mass="55312">MERNQKLHHDAGLAPGLAEDQREQRRPGQEQRQHADEAQRREAQRGAPEQAVDRGALGLGDLAQEHVAAGLGQHPHRHAGDALPEPEPAGGDRPVQHGDQDRGQHAGDTLEQGRGCGEQRIAAVRSGLGAHPPPAERAQQRPIGRPEAAPEDEAAGDGPQAVAQDEGARPAAEQAEAELGAGLGRELDEAAQRVAAIGAAADRPVRQDEARPPEQEIERCIPEQGGEARHAEPGGERLAAEGEDENEQEVEQQHRAHRHRRHGERVLVVAADRHGVLVAQRHQPAEDGGERREHGEHAERLRPVEPGQDRRAGDEEELARHGPAREHGQAAGEAALRQEAAEPGQHRARAPSPRGAGAWPPRAAAGAGRFAVGLITCLARKPRRAGRGAASAAVPPRFLPGSRKDSRWLRSYARGGRGVAEPSLPSGRPRRGPAGSGRCGERGASFPEEGQAASRCPSRMPAHRRQHAARRRPVRRRSARKRKGRAGGDQRAHHARHNSGRQAGRRTSATASGGRP</sequence>